<evidence type="ECO:0000313" key="2">
    <source>
        <dbReference type="EMBL" id="EEY62611.1"/>
    </source>
</evidence>
<dbReference type="VEuPathDB" id="FungiDB:PITG_14385"/>
<evidence type="ECO:0000313" key="3">
    <source>
        <dbReference type="Proteomes" id="UP000006643"/>
    </source>
</evidence>
<dbReference type="AlphaFoldDB" id="D0NPP9"/>
<dbReference type="GeneID" id="9479706"/>
<dbReference type="RefSeq" id="XP_002898853.1">
    <property type="nucleotide sequence ID" value="XM_002898807.1"/>
</dbReference>
<dbReference type="HOGENOM" id="CLU_585919_0_0_1"/>
<gene>
    <name evidence="2" type="ORF">PITG_14385</name>
</gene>
<proteinExistence type="predicted"/>
<dbReference type="SUPFAM" id="SSF53098">
    <property type="entry name" value="Ribonuclease H-like"/>
    <property type="match status" value="1"/>
</dbReference>
<dbReference type="eggNOG" id="ENOG502T1S8">
    <property type="taxonomic scope" value="Eukaryota"/>
</dbReference>
<dbReference type="Proteomes" id="UP000006643">
    <property type="component" value="Unassembled WGS sequence"/>
</dbReference>
<dbReference type="OrthoDB" id="145902at2759"/>
<dbReference type="InParanoid" id="D0NPP9"/>
<dbReference type="Pfam" id="PF05699">
    <property type="entry name" value="Dimer_Tnp_hAT"/>
    <property type="match status" value="1"/>
</dbReference>
<dbReference type="InterPro" id="IPR008906">
    <property type="entry name" value="HATC_C_dom"/>
</dbReference>
<dbReference type="EMBL" id="DS028151">
    <property type="protein sequence ID" value="EEY62611.1"/>
    <property type="molecule type" value="Genomic_DNA"/>
</dbReference>
<sequence>MGAERRSYSIQEKIAVLADFWKGTKPPWEEALRNTRNASNAKVYIKSKNAEHPLAILAEQSATDKSKADVVDAEAVLDLTWEPENAAISPATTTTTCIATSAASAAGVALDEGGGVIKMLRNLNNHFRSPKQGHALKKIQKALSCPELDLMTDQDVRVAYTCKLIRRSVVDYSAFEAYFQLTKDVTSVRTSLTAKDWTLAVKMEAVTKFIAELALVEVQKLEPEWLNIAQRQNYDISKEELSNAMSIDARDGMYWAQLGLYKHIDVLKWFRDEGEAQFPSIALLARIHLGKISSSAFQERVFSTGANQIKPSLFNCEQRVQGLLTVAASDFIALLLHLQHSALSYQLCDQGSESDENDDDMFYCAIVSHRYLGRPDVVKTGKWSPERIFLLDAVRARRDLRMSKQTFVFLLGRIEAHTAFARVPGKQQQAPVQLQLEVFLFALQDLTIHRIAQHFGIGEGRPARVFA</sequence>
<evidence type="ECO:0000259" key="1">
    <source>
        <dbReference type="Pfam" id="PF05699"/>
    </source>
</evidence>
<protein>
    <recommendedName>
        <fullName evidence="1">HAT C-terminal dimerisation domain-containing protein</fullName>
    </recommendedName>
</protein>
<accession>D0NPP9</accession>
<keyword evidence="3" id="KW-1185">Reference proteome</keyword>
<feature type="domain" description="HAT C-terminal dimerisation" evidence="1">
    <location>
        <begin position="262"/>
        <end position="318"/>
    </location>
</feature>
<reference evidence="3" key="1">
    <citation type="journal article" date="2009" name="Nature">
        <title>Genome sequence and analysis of the Irish potato famine pathogen Phytophthora infestans.</title>
        <authorList>
            <consortium name="The Broad Institute Genome Sequencing Platform"/>
            <person name="Haas B.J."/>
            <person name="Kamoun S."/>
            <person name="Zody M.C."/>
            <person name="Jiang R.H."/>
            <person name="Handsaker R.E."/>
            <person name="Cano L.M."/>
            <person name="Grabherr M."/>
            <person name="Kodira C.D."/>
            <person name="Raffaele S."/>
            <person name="Torto-Alalibo T."/>
            <person name="Bozkurt T.O."/>
            <person name="Ah-Fong A.M."/>
            <person name="Alvarado L."/>
            <person name="Anderson V.L."/>
            <person name="Armstrong M.R."/>
            <person name="Avrova A."/>
            <person name="Baxter L."/>
            <person name="Beynon J."/>
            <person name="Boevink P.C."/>
            <person name="Bollmann S.R."/>
            <person name="Bos J.I."/>
            <person name="Bulone V."/>
            <person name="Cai G."/>
            <person name="Cakir C."/>
            <person name="Carrington J.C."/>
            <person name="Chawner M."/>
            <person name="Conti L."/>
            <person name="Costanzo S."/>
            <person name="Ewan R."/>
            <person name="Fahlgren N."/>
            <person name="Fischbach M.A."/>
            <person name="Fugelstad J."/>
            <person name="Gilroy E.M."/>
            <person name="Gnerre S."/>
            <person name="Green P.J."/>
            <person name="Grenville-Briggs L.J."/>
            <person name="Griffith J."/>
            <person name="Grunwald N.J."/>
            <person name="Horn K."/>
            <person name="Horner N.R."/>
            <person name="Hu C.H."/>
            <person name="Huitema E."/>
            <person name="Jeong D.H."/>
            <person name="Jones A.M."/>
            <person name="Jones J.D."/>
            <person name="Jones R.W."/>
            <person name="Karlsson E.K."/>
            <person name="Kunjeti S.G."/>
            <person name="Lamour K."/>
            <person name="Liu Z."/>
            <person name="Ma L."/>
            <person name="Maclean D."/>
            <person name="Chibucos M.C."/>
            <person name="McDonald H."/>
            <person name="McWalters J."/>
            <person name="Meijer H.J."/>
            <person name="Morgan W."/>
            <person name="Morris P.F."/>
            <person name="Munro C.A."/>
            <person name="O'Neill K."/>
            <person name="Ospina-Giraldo M."/>
            <person name="Pinzon A."/>
            <person name="Pritchard L."/>
            <person name="Ramsahoye B."/>
            <person name="Ren Q."/>
            <person name="Restrepo S."/>
            <person name="Roy S."/>
            <person name="Sadanandom A."/>
            <person name="Savidor A."/>
            <person name="Schornack S."/>
            <person name="Schwartz D.C."/>
            <person name="Schumann U.D."/>
            <person name="Schwessinger B."/>
            <person name="Seyer L."/>
            <person name="Sharpe T."/>
            <person name="Silvar C."/>
            <person name="Song J."/>
            <person name="Studholme D.J."/>
            <person name="Sykes S."/>
            <person name="Thines M."/>
            <person name="van de Vondervoort P.J."/>
            <person name="Phuntumart V."/>
            <person name="Wawra S."/>
            <person name="Weide R."/>
            <person name="Win J."/>
            <person name="Young C."/>
            <person name="Zhou S."/>
            <person name="Fry W."/>
            <person name="Meyers B.C."/>
            <person name="van West P."/>
            <person name="Ristaino J."/>
            <person name="Govers F."/>
            <person name="Birch P.R."/>
            <person name="Whisson S.C."/>
            <person name="Judelson H.S."/>
            <person name="Nusbaum C."/>
        </authorList>
    </citation>
    <scope>NUCLEOTIDE SEQUENCE [LARGE SCALE GENOMIC DNA]</scope>
    <source>
        <strain evidence="3">T30-4</strain>
    </source>
</reference>
<name>D0NPP9_PHYIT</name>
<organism evidence="2 3">
    <name type="scientific">Phytophthora infestans (strain T30-4)</name>
    <name type="common">Potato late blight agent</name>
    <dbReference type="NCBI Taxonomy" id="403677"/>
    <lineage>
        <taxon>Eukaryota</taxon>
        <taxon>Sar</taxon>
        <taxon>Stramenopiles</taxon>
        <taxon>Oomycota</taxon>
        <taxon>Peronosporomycetes</taxon>
        <taxon>Peronosporales</taxon>
        <taxon>Peronosporaceae</taxon>
        <taxon>Phytophthora</taxon>
    </lineage>
</organism>
<dbReference type="GO" id="GO:0046983">
    <property type="term" value="F:protein dimerization activity"/>
    <property type="evidence" value="ECO:0007669"/>
    <property type="project" value="InterPro"/>
</dbReference>
<dbReference type="InterPro" id="IPR012337">
    <property type="entry name" value="RNaseH-like_sf"/>
</dbReference>
<dbReference type="KEGG" id="pif:PITG_14385"/>